<dbReference type="Proteomes" id="UP000308600">
    <property type="component" value="Unassembled WGS sequence"/>
</dbReference>
<organism evidence="1 2">
    <name type="scientific">Pluteus cervinus</name>
    <dbReference type="NCBI Taxonomy" id="181527"/>
    <lineage>
        <taxon>Eukaryota</taxon>
        <taxon>Fungi</taxon>
        <taxon>Dikarya</taxon>
        <taxon>Basidiomycota</taxon>
        <taxon>Agaricomycotina</taxon>
        <taxon>Agaricomycetes</taxon>
        <taxon>Agaricomycetidae</taxon>
        <taxon>Agaricales</taxon>
        <taxon>Pluteineae</taxon>
        <taxon>Pluteaceae</taxon>
        <taxon>Pluteus</taxon>
    </lineage>
</organism>
<evidence type="ECO:0000313" key="2">
    <source>
        <dbReference type="Proteomes" id="UP000308600"/>
    </source>
</evidence>
<accession>A0ACD3B2X8</accession>
<protein>
    <submittedName>
        <fullName evidence="1">Uncharacterized protein</fullName>
    </submittedName>
</protein>
<gene>
    <name evidence="1" type="ORF">BDN72DRAFT_895212</name>
</gene>
<keyword evidence="2" id="KW-1185">Reference proteome</keyword>
<dbReference type="EMBL" id="ML208291">
    <property type="protein sequence ID" value="TFK71959.1"/>
    <property type="molecule type" value="Genomic_DNA"/>
</dbReference>
<sequence length="789" mass="90683">MPPVKSRKRMKSKIKKITKEDQERICKLALRNAKEFKFNNSRWKRKDKTHNQFHGRAGVSLYRSDQFDPEDQFDCLLDVQVDRLDEERTVADQAAMRRNSPSQNPDELFARYDKYRELEKAQCDHLLEHYGVFQHDKQTILIVEPPEPHVEEQIPPAALFDFYDRHTAEHLRLKHLSFQPSLHDNLAHRVDSKLDELRDVGLGVPETAPETSQKWRAGDSYLPSGHIYPKDLALRFQEVIGNITGPAASHWVISPRAPYSFLHVTCYSWRMLQDTKHSAKNYPWEGVSLQFQEYDHLQREGKLLSWLDVPTREFLKAQEGSNMISFIFLPYSSQSADILRDMDRLFTLPEFPSSCCATVGYSATHSPSTRTAGIDALKTPWLVRESRQDPESPDAQRQEDSNDNGVLLPDGGRPADFGKDGAVTAEGLLHHVRIPFSHYTSIDFDQTWRKAVERDTTFIVFNCGDFERIGVRHRATQTLYLSELIEVATAQNPAYSKIHLGLDIAALEDAQDRYDQIQRNTAKRSARVPRSNLGKRKREEIDVPPDTETRFSRRAWLKVASRNLSETMDHSHSKTKDLWKELHSRSLALVLIQYNIFESPRPASFLRIGGTLSPHGLGPRSKKWKKTYKSLDSLKVTLDHPLFRGSGRIHTTIIELELSDGRMLTRRVMAKVATTPADRAQLKHEYSVYEYLWERKVNGISCIFGLFEDVDNLATILIMERGGITLLTREPWVQALENAVKLSEREKYMCLPYCRLHANPVLPEGYAFQSSRKSTNREFSMVGSTHGIS</sequence>
<evidence type="ECO:0000313" key="1">
    <source>
        <dbReference type="EMBL" id="TFK71959.1"/>
    </source>
</evidence>
<reference evidence="1 2" key="1">
    <citation type="journal article" date="2019" name="Nat. Ecol. Evol.">
        <title>Megaphylogeny resolves global patterns of mushroom evolution.</title>
        <authorList>
            <person name="Varga T."/>
            <person name="Krizsan K."/>
            <person name="Foldi C."/>
            <person name="Dima B."/>
            <person name="Sanchez-Garcia M."/>
            <person name="Sanchez-Ramirez S."/>
            <person name="Szollosi G.J."/>
            <person name="Szarkandi J.G."/>
            <person name="Papp V."/>
            <person name="Albert L."/>
            <person name="Andreopoulos W."/>
            <person name="Angelini C."/>
            <person name="Antonin V."/>
            <person name="Barry K.W."/>
            <person name="Bougher N.L."/>
            <person name="Buchanan P."/>
            <person name="Buyck B."/>
            <person name="Bense V."/>
            <person name="Catcheside P."/>
            <person name="Chovatia M."/>
            <person name="Cooper J."/>
            <person name="Damon W."/>
            <person name="Desjardin D."/>
            <person name="Finy P."/>
            <person name="Geml J."/>
            <person name="Haridas S."/>
            <person name="Hughes K."/>
            <person name="Justo A."/>
            <person name="Karasinski D."/>
            <person name="Kautmanova I."/>
            <person name="Kiss B."/>
            <person name="Kocsube S."/>
            <person name="Kotiranta H."/>
            <person name="LaButti K.M."/>
            <person name="Lechner B.E."/>
            <person name="Liimatainen K."/>
            <person name="Lipzen A."/>
            <person name="Lukacs Z."/>
            <person name="Mihaltcheva S."/>
            <person name="Morgado L.N."/>
            <person name="Niskanen T."/>
            <person name="Noordeloos M.E."/>
            <person name="Ohm R.A."/>
            <person name="Ortiz-Santana B."/>
            <person name="Ovrebo C."/>
            <person name="Racz N."/>
            <person name="Riley R."/>
            <person name="Savchenko A."/>
            <person name="Shiryaev A."/>
            <person name="Soop K."/>
            <person name="Spirin V."/>
            <person name="Szebenyi C."/>
            <person name="Tomsovsky M."/>
            <person name="Tulloss R.E."/>
            <person name="Uehling J."/>
            <person name="Grigoriev I.V."/>
            <person name="Vagvolgyi C."/>
            <person name="Papp T."/>
            <person name="Martin F.M."/>
            <person name="Miettinen O."/>
            <person name="Hibbett D.S."/>
            <person name="Nagy L.G."/>
        </authorList>
    </citation>
    <scope>NUCLEOTIDE SEQUENCE [LARGE SCALE GENOMIC DNA]</scope>
    <source>
        <strain evidence="1 2">NL-1719</strain>
    </source>
</reference>
<name>A0ACD3B2X8_9AGAR</name>
<proteinExistence type="predicted"/>